<dbReference type="EMBL" id="FNPH01000003">
    <property type="protein sequence ID" value="SDY67672.1"/>
    <property type="molecule type" value="Genomic_DNA"/>
</dbReference>
<evidence type="ECO:0000256" key="2">
    <source>
        <dbReference type="ARBA" id="ARBA00023015"/>
    </source>
</evidence>
<dbReference type="GO" id="GO:0016987">
    <property type="term" value="F:sigma factor activity"/>
    <property type="evidence" value="ECO:0007669"/>
    <property type="project" value="UniProtKB-KW"/>
</dbReference>
<dbReference type="InterPro" id="IPR036388">
    <property type="entry name" value="WH-like_DNA-bd_sf"/>
</dbReference>
<dbReference type="GO" id="GO:0003677">
    <property type="term" value="F:DNA binding"/>
    <property type="evidence" value="ECO:0007669"/>
    <property type="project" value="InterPro"/>
</dbReference>
<comment type="similarity">
    <text evidence="1">Belongs to the sigma-70 factor family. ECF subfamily.</text>
</comment>
<dbReference type="InterPro" id="IPR013325">
    <property type="entry name" value="RNA_pol_sigma_r2"/>
</dbReference>
<dbReference type="GO" id="GO:0006352">
    <property type="term" value="P:DNA-templated transcription initiation"/>
    <property type="evidence" value="ECO:0007669"/>
    <property type="project" value="InterPro"/>
</dbReference>
<evidence type="ECO:0000313" key="8">
    <source>
        <dbReference type="EMBL" id="SDY67672.1"/>
    </source>
</evidence>
<dbReference type="InterPro" id="IPR046531">
    <property type="entry name" value="DUF6596"/>
</dbReference>
<dbReference type="PANTHER" id="PTHR47756:SF2">
    <property type="entry name" value="BLL6612 PROTEIN"/>
    <property type="match status" value="1"/>
</dbReference>
<dbReference type="Pfam" id="PF04542">
    <property type="entry name" value="Sigma70_r2"/>
    <property type="match status" value="1"/>
</dbReference>
<evidence type="ECO:0000259" key="6">
    <source>
        <dbReference type="Pfam" id="PF08281"/>
    </source>
</evidence>
<evidence type="ECO:0000259" key="5">
    <source>
        <dbReference type="Pfam" id="PF04542"/>
    </source>
</evidence>
<keyword evidence="4" id="KW-0804">Transcription</keyword>
<dbReference type="SUPFAM" id="SSF88659">
    <property type="entry name" value="Sigma3 and sigma4 domains of RNA polymerase sigma factors"/>
    <property type="match status" value="1"/>
</dbReference>
<keyword evidence="9" id="KW-1185">Reference proteome</keyword>
<sequence>MVEPFEDLLRDLAPQVLGALVRRHGQFDACEDAVQEALLAATRQWPRDGIPDRPGAWLTTVASRTLVDQWRRDNARRRREASAVLDPTNRPPPADDDTLILLFLCCHPALSPPSQLALTLRAVGGLSTAQIAAAFLVPQTTMERRISRAKQRIRDAGARFELPAPADREGRLTVVLHVLYLIFTEGHTATSGPQLTRIDLTAEAIRLARLLHRLQPGQAEVAGLLALMLLTDARRIARTGPDGSLIPLAEQHRDQWNTSAIAEGQALLTRTLGTGPVGPYQIQAAIAALHDEAPTAADTDWPQILALYDVLTQVDPGPVVTLSRAVALAMVHGPAAGLTVLGTLDADDRLAHSHRLETVRAHLLEQAGDHDAARDCYLRAAQMTASLPEQRYLIHRAAQLRHRG</sequence>
<keyword evidence="2" id="KW-0805">Transcription regulation</keyword>
<dbReference type="RefSeq" id="WP_091554812.1">
    <property type="nucleotide sequence ID" value="NZ_FNPH01000003.1"/>
</dbReference>
<dbReference type="Pfam" id="PF20239">
    <property type="entry name" value="DUF6596"/>
    <property type="match status" value="1"/>
</dbReference>
<dbReference type="OrthoDB" id="9780299at2"/>
<evidence type="ECO:0000256" key="1">
    <source>
        <dbReference type="ARBA" id="ARBA00010641"/>
    </source>
</evidence>
<dbReference type="Proteomes" id="UP000242415">
    <property type="component" value="Unassembled WGS sequence"/>
</dbReference>
<proteinExistence type="inferred from homology"/>
<evidence type="ECO:0000259" key="7">
    <source>
        <dbReference type="Pfam" id="PF20239"/>
    </source>
</evidence>
<dbReference type="InterPro" id="IPR013324">
    <property type="entry name" value="RNA_pol_sigma_r3/r4-like"/>
</dbReference>
<name>A0A1H3LTB4_9ACTN</name>
<organism evidence="8 9">
    <name type="scientific">Micromonospora pattaloongensis</name>
    <dbReference type="NCBI Taxonomy" id="405436"/>
    <lineage>
        <taxon>Bacteria</taxon>
        <taxon>Bacillati</taxon>
        <taxon>Actinomycetota</taxon>
        <taxon>Actinomycetes</taxon>
        <taxon>Micromonosporales</taxon>
        <taxon>Micromonosporaceae</taxon>
        <taxon>Micromonospora</taxon>
    </lineage>
</organism>
<evidence type="ECO:0000256" key="4">
    <source>
        <dbReference type="ARBA" id="ARBA00023163"/>
    </source>
</evidence>
<dbReference type="Gene3D" id="1.10.10.10">
    <property type="entry name" value="Winged helix-like DNA-binding domain superfamily/Winged helix DNA-binding domain"/>
    <property type="match status" value="1"/>
</dbReference>
<dbReference type="PANTHER" id="PTHR47756">
    <property type="entry name" value="BLL6612 PROTEIN-RELATED"/>
    <property type="match status" value="1"/>
</dbReference>
<accession>A0A1H3LTB4</accession>
<keyword evidence="3" id="KW-0731">Sigma factor</keyword>
<dbReference type="Pfam" id="PF08281">
    <property type="entry name" value="Sigma70_r4_2"/>
    <property type="match status" value="1"/>
</dbReference>
<feature type="domain" description="RNA polymerase sigma factor 70 region 4 type 2" evidence="6">
    <location>
        <begin position="102"/>
        <end position="153"/>
    </location>
</feature>
<evidence type="ECO:0000256" key="3">
    <source>
        <dbReference type="ARBA" id="ARBA00023082"/>
    </source>
</evidence>
<evidence type="ECO:0000313" key="9">
    <source>
        <dbReference type="Proteomes" id="UP000242415"/>
    </source>
</evidence>
<dbReference type="AlphaFoldDB" id="A0A1H3LTB4"/>
<gene>
    <name evidence="8" type="ORF">SAMN05444365_10385</name>
</gene>
<dbReference type="SUPFAM" id="SSF88946">
    <property type="entry name" value="Sigma2 domain of RNA polymerase sigma factors"/>
    <property type="match status" value="1"/>
</dbReference>
<protein>
    <submittedName>
        <fullName evidence="8">RNA polymerase, sigma subunit, ECF family</fullName>
    </submittedName>
</protein>
<dbReference type="InterPro" id="IPR013249">
    <property type="entry name" value="RNA_pol_sigma70_r4_t2"/>
</dbReference>
<dbReference type="Gene3D" id="1.10.1740.10">
    <property type="match status" value="1"/>
</dbReference>
<dbReference type="STRING" id="405436.SAMN05444365_10385"/>
<feature type="domain" description="RNA polymerase sigma-70 region 2" evidence="5">
    <location>
        <begin position="9"/>
        <end position="74"/>
    </location>
</feature>
<feature type="domain" description="DUF6596" evidence="7">
    <location>
        <begin position="171"/>
        <end position="271"/>
    </location>
</feature>
<reference evidence="9" key="1">
    <citation type="submission" date="2016-10" db="EMBL/GenBank/DDBJ databases">
        <authorList>
            <person name="Varghese N."/>
            <person name="Submissions S."/>
        </authorList>
    </citation>
    <scope>NUCLEOTIDE SEQUENCE [LARGE SCALE GENOMIC DNA]</scope>
    <source>
        <strain evidence="9">DSM 45245</strain>
    </source>
</reference>
<dbReference type="InterPro" id="IPR007627">
    <property type="entry name" value="RNA_pol_sigma70_r2"/>
</dbReference>